<accession>A0A9Q1CUQ1</accession>
<evidence type="ECO:0000313" key="3">
    <source>
        <dbReference type="Proteomes" id="UP001152803"/>
    </source>
</evidence>
<name>A0A9Q1CUQ1_CONCO</name>
<dbReference type="Proteomes" id="UP001152803">
    <property type="component" value="Unassembled WGS sequence"/>
</dbReference>
<feature type="compositionally biased region" description="Polar residues" evidence="1">
    <location>
        <begin position="115"/>
        <end position="130"/>
    </location>
</feature>
<dbReference type="AlphaFoldDB" id="A0A9Q1CUQ1"/>
<reference evidence="2" key="1">
    <citation type="journal article" date="2023" name="Science">
        <title>Genome structures resolve the early diversification of teleost fishes.</title>
        <authorList>
            <person name="Parey E."/>
            <person name="Louis A."/>
            <person name="Montfort J."/>
            <person name="Bouchez O."/>
            <person name="Roques C."/>
            <person name="Iampietro C."/>
            <person name="Lluch J."/>
            <person name="Castinel A."/>
            <person name="Donnadieu C."/>
            <person name="Desvignes T."/>
            <person name="Floi Bucao C."/>
            <person name="Jouanno E."/>
            <person name="Wen M."/>
            <person name="Mejri S."/>
            <person name="Dirks R."/>
            <person name="Jansen H."/>
            <person name="Henkel C."/>
            <person name="Chen W.J."/>
            <person name="Zahm M."/>
            <person name="Cabau C."/>
            <person name="Klopp C."/>
            <person name="Thompson A.W."/>
            <person name="Robinson-Rechavi M."/>
            <person name="Braasch I."/>
            <person name="Lecointre G."/>
            <person name="Bobe J."/>
            <person name="Postlethwait J.H."/>
            <person name="Berthelot C."/>
            <person name="Roest Crollius H."/>
            <person name="Guiguen Y."/>
        </authorList>
    </citation>
    <scope>NUCLEOTIDE SEQUENCE</scope>
    <source>
        <strain evidence="2">Concon-B</strain>
    </source>
</reference>
<keyword evidence="3" id="KW-1185">Reference proteome</keyword>
<dbReference type="EMBL" id="JAFJMO010000019">
    <property type="protein sequence ID" value="KAJ8249599.1"/>
    <property type="molecule type" value="Genomic_DNA"/>
</dbReference>
<evidence type="ECO:0000256" key="1">
    <source>
        <dbReference type="SAM" id="MobiDB-lite"/>
    </source>
</evidence>
<sequence length="130" mass="14522">MRSARSSGRERTDRLLAFEGGYDVLRFWKLIYPNHALAASPLQKTKAWLARLPTSFLVSLEAGRNVLLPSRHFPRSVSIQNASKPRFGVREGEARDERAPTTPSSHCPGSKRDYPSTTAQISIQTRLGSE</sequence>
<organism evidence="2 3">
    <name type="scientific">Conger conger</name>
    <name type="common">Conger eel</name>
    <name type="synonym">Muraena conger</name>
    <dbReference type="NCBI Taxonomy" id="82655"/>
    <lineage>
        <taxon>Eukaryota</taxon>
        <taxon>Metazoa</taxon>
        <taxon>Chordata</taxon>
        <taxon>Craniata</taxon>
        <taxon>Vertebrata</taxon>
        <taxon>Euteleostomi</taxon>
        <taxon>Actinopterygii</taxon>
        <taxon>Neopterygii</taxon>
        <taxon>Teleostei</taxon>
        <taxon>Anguilliformes</taxon>
        <taxon>Congridae</taxon>
        <taxon>Conger</taxon>
    </lineage>
</organism>
<protein>
    <submittedName>
        <fullName evidence="2">Uncharacterized protein</fullName>
    </submittedName>
</protein>
<evidence type="ECO:0000313" key="2">
    <source>
        <dbReference type="EMBL" id="KAJ8249599.1"/>
    </source>
</evidence>
<gene>
    <name evidence="2" type="ORF">COCON_G00228150</name>
</gene>
<feature type="region of interest" description="Disordered" evidence="1">
    <location>
        <begin position="84"/>
        <end position="130"/>
    </location>
</feature>
<proteinExistence type="predicted"/>
<feature type="compositionally biased region" description="Basic and acidic residues" evidence="1">
    <location>
        <begin position="88"/>
        <end position="99"/>
    </location>
</feature>
<comment type="caution">
    <text evidence="2">The sequence shown here is derived from an EMBL/GenBank/DDBJ whole genome shotgun (WGS) entry which is preliminary data.</text>
</comment>